<keyword evidence="2" id="KW-1185">Reference proteome</keyword>
<dbReference type="Proteomes" id="UP000807469">
    <property type="component" value="Unassembled WGS sequence"/>
</dbReference>
<reference evidence="1" key="1">
    <citation type="submission" date="2020-11" db="EMBL/GenBank/DDBJ databases">
        <authorList>
            <consortium name="DOE Joint Genome Institute"/>
            <person name="Ahrendt S."/>
            <person name="Riley R."/>
            <person name="Andreopoulos W."/>
            <person name="Labutti K."/>
            <person name="Pangilinan J."/>
            <person name="Ruiz-Duenas F.J."/>
            <person name="Barrasa J.M."/>
            <person name="Sanchez-Garcia M."/>
            <person name="Camarero S."/>
            <person name="Miyauchi S."/>
            <person name="Serrano A."/>
            <person name="Linde D."/>
            <person name="Babiker R."/>
            <person name="Drula E."/>
            <person name="Ayuso-Fernandez I."/>
            <person name="Pacheco R."/>
            <person name="Padilla G."/>
            <person name="Ferreira P."/>
            <person name="Barriuso J."/>
            <person name="Kellner H."/>
            <person name="Castanera R."/>
            <person name="Alfaro M."/>
            <person name="Ramirez L."/>
            <person name="Pisabarro A.G."/>
            <person name="Kuo A."/>
            <person name="Tritt A."/>
            <person name="Lipzen A."/>
            <person name="He G."/>
            <person name="Yan M."/>
            <person name="Ng V."/>
            <person name="Cullen D."/>
            <person name="Martin F."/>
            <person name="Rosso M.-N."/>
            <person name="Henrissat B."/>
            <person name="Hibbett D."/>
            <person name="Martinez A.T."/>
            <person name="Grigoriev I.V."/>
        </authorList>
    </citation>
    <scope>NUCLEOTIDE SEQUENCE</scope>
    <source>
        <strain evidence="1">CIRM-BRFM 674</strain>
    </source>
</reference>
<name>A0A9P5ZBQ6_9AGAR</name>
<protein>
    <submittedName>
        <fullName evidence="1">Uncharacterized protein</fullName>
    </submittedName>
</protein>
<comment type="caution">
    <text evidence="1">The sequence shown here is derived from an EMBL/GenBank/DDBJ whole genome shotgun (WGS) entry which is preliminary data.</text>
</comment>
<evidence type="ECO:0000313" key="2">
    <source>
        <dbReference type="Proteomes" id="UP000807469"/>
    </source>
</evidence>
<gene>
    <name evidence="1" type="ORF">BDN70DRAFT_264046</name>
</gene>
<evidence type="ECO:0000313" key="1">
    <source>
        <dbReference type="EMBL" id="KAF9483795.1"/>
    </source>
</evidence>
<dbReference type="AlphaFoldDB" id="A0A9P5ZBQ6"/>
<organism evidence="1 2">
    <name type="scientific">Pholiota conissans</name>
    <dbReference type="NCBI Taxonomy" id="109636"/>
    <lineage>
        <taxon>Eukaryota</taxon>
        <taxon>Fungi</taxon>
        <taxon>Dikarya</taxon>
        <taxon>Basidiomycota</taxon>
        <taxon>Agaricomycotina</taxon>
        <taxon>Agaricomycetes</taxon>
        <taxon>Agaricomycetidae</taxon>
        <taxon>Agaricales</taxon>
        <taxon>Agaricineae</taxon>
        <taxon>Strophariaceae</taxon>
        <taxon>Pholiota</taxon>
    </lineage>
</organism>
<dbReference type="EMBL" id="MU155150">
    <property type="protein sequence ID" value="KAF9483795.1"/>
    <property type="molecule type" value="Genomic_DNA"/>
</dbReference>
<proteinExistence type="predicted"/>
<accession>A0A9P5ZBQ6</accession>
<dbReference type="OrthoDB" id="3059868at2759"/>
<sequence>MYTLFEVSNASYFQYVQKILSSLWTFWNTTLIQSAHFSNYFSSSASNKNLLLAFYSFAGLSLYFLCYSLKSKSRQPALGIDAAQALSNVFTPTSVAWPLLFVKLFSRSSIKTSASSSRSSIELDICELLSRICDGEVELRDSRDLAMLFQQRLSIYAWDLKLVMNGCWIIKVAEWFAKQHFVESPLATTQRLSTQWPLACILRIASCSRPSFDLDFVPYHELRHEIRCIQDLHRPGNSTVIEFSCLGPGVRLMGADFLLCAVPFVTSNVNAHACKKRINRTSMPFFVQVHDVVGILTSRRALAVKSIINISWEYAETLYRLEKDLVNDRNLRTQHIEDVALAGWREDRLMLAWEAGLLTSKLLVRWRITFSE</sequence>